<keyword evidence="3" id="KW-1185">Reference proteome</keyword>
<evidence type="ECO:0000256" key="1">
    <source>
        <dbReference type="SAM" id="MobiDB-lite"/>
    </source>
</evidence>
<dbReference type="EMBL" id="JAQQBR010000004">
    <property type="protein sequence ID" value="KAK0178563.1"/>
    <property type="molecule type" value="Genomic_DNA"/>
</dbReference>
<evidence type="ECO:0000313" key="3">
    <source>
        <dbReference type="Proteomes" id="UP001168972"/>
    </source>
</evidence>
<reference evidence="2" key="1">
    <citation type="journal article" date="2023" name="bioRxiv">
        <title>Scaffold-level genome assemblies of two parasitoid biocontrol wasps reveal the parthenogenesis mechanism and an associated novel virus.</title>
        <authorList>
            <person name="Inwood S."/>
            <person name="Skelly J."/>
            <person name="Guhlin J."/>
            <person name="Harrop T."/>
            <person name="Goldson S."/>
            <person name="Dearden P."/>
        </authorList>
    </citation>
    <scope>NUCLEOTIDE SEQUENCE</scope>
    <source>
        <strain evidence="2">Lincoln</strain>
        <tissue evidence="2">Whole body</tissue>
    </source>
</reference>
<evidence type="ECO:0008006" key="4">
    <source>
        <dbReference type="Google" id="ProtNLM"/>
    </source>
</evidence>
<comment type="caution">
    <text evidence="2">The sequence shown here is derived from an EMBL/GenBank/DDBJ whole genome shotgun (WGS) entry which is preliminary data.</text>
</comment>
<protein>
    <recommendedName>
        <fullName evidence="4">SWIM-type domain-containing protein</fullName>
    </recommendedName>
</protein>
<dbReference type="AlphaFoldDB" id="A0AA39FZF4"/>
<reference evidence="2" key="2">
    <citation type="submission" date="2023-03" db="EMBL/GenBank/DDBJ databases">
        <authorList>
            <person name="Inwood S.N."/>
            <person name="Skelly J.G."/>
            <person name="Guhlin J."/>
            <person name="Harrop T.W.R."/>
            <person name="Goldson S.G."/>
            <person name="Dearden P.K."/>
        </authorList>
    </citation>
    <scope>NUCLEOTIDE SEQUENCE</scope>
    <source>
        <strain evidence="2">Lincoln</strain>
        <tissue evidence="2">Whole body</tissue>
    </source>
</reference>
<dbReference type="Proteomes" id="UP001168972">
    <property type="component" value="Unassembled WGS sequence"/>
</dbReference>
<feature type="region of interest" description="Disordered" evidence="1">
    <location>
        <begin position="109"/>
        <end position="132"/>
    </location>
</feature>
<proteinExistence type="predicted"/>
<accession>A0AA39FZF4</accession>
<name>A0AA39FZF4_MICHY</name>
<sequence length="170" mass="19775">MKTENQKNIYDAERILLAGHLFKCGISKNGKIISTLCSCKAGLGEKCNNVVATLFYCYRKDELEILLCTDQNYKWKTMQSDAIKQYEPASIIDHLCFSKFKRKIFSDSNTNDSETDEHDISINKESNSLRKRKRHNHSGYLFKDRTTEKQEQMDINIKEQLVKAAMIKHK</sequence>
<organism evidence="2 3">
    <name type="scientific">Microctonus hyperodae</name>
    <name type="common">Parasitoid wasp</name>
    <dbReference type="NCBI Taxonomy" id="165561"/>
    <lineage>
        <taxon>Eukaryota</taxon>
        <taxon>Metazoa</taxon>
        <taxon>Ecdysozoa</taxon>
        <taxon>Arthropoda</taxon>
        <taxon>Hexapoda</taxon>
        <taxon>Insecta</taxon>
        <taxon>Pterygota</taxon>
        <taxon>Neoptera</taxon>
        <taxon>Endopterygota</taxon>
        <taxon>Hymenoptera</taxon>
        <taxon>Apocrita</taxon>
        <taxon>Ichneumonoidea</taxon>
        <taxon>Braconidae</taxon>
        <taxon>Euphorinae</taxon>
        <taxon>Microctonus</taxon>
    </lineage>
</organism>
<evidence type="ECO:0000313" key="2">
    <source>
        <dbReference type="EMBL" id="KAK0178563.1"/>
    </source>
</evidence>
<gene>
    <name evidence="2" type="ORF">PV327_007441</name>
</gene>